<reference evidence="1" key="1">
    <citation type="submission" date="2019-10" db="EMBL/GenBank/DDBJ databases">
        <title>Draft genome sequece of Microseira wollei NIES-4236.</title>
        <authorList>
            <person name="Yamaguchi H."/>
            <person name="Suzuki S."/>
            <person name="Kawachi M."/>
        </authorList>
    </citation>
    <scope>NUCLEOTIDE SEQUENCE</scope>
    <source>
        <strain evidence="1">NIES-4236</strain>
    </source>
</reference>
<dbReference type="EMBL" id="BLAY01000034">
    <property type="protein sequence ID" value="GET37795.1"/>
    <property type="molecule type" value="Genomic_DNA"/>
</dbReference>
<protein>
    <submittedName>
        <fullName evidence="1">Uncharacterized protein</fullName>
    </submittedName>
</protein>
<sequence>MPEYVFGDSQINYLVPNDKENTAINQEGVTFKDVAASLVKIYKIHLENYPDENFWGQPEELVKIIDEDGMNYLLNNELPNIKNNWLIDQQKNPFAGAVKIRQSVLNIGDYVCHMIKLIEVVSGQKMWEINCGQRVYNIDINNQGFYLKIASSNSLNFAPVIAGYARGLEIPIPSIKDKQQKEGNLVKLKIYGLYKIPPALKLQMPSLEESFSSTILIRGQYGGIIKVGYGFIAIFSGTHYNQAEFEFPLDEVPKNIPTEWWQNVDSIMGRTEKEVLASIKYDISRWIPWVKELEDVKLKTAVQVYPGRKPANDLEAAQRDENPVRYMYQHKNGGKYIHIPGFKLTSIPYNAFQVVLEILSIYIVKGILTQEQVDRHIRLDKNSQIILSREMECVLGKDLPQAEISEREKIVEEWNIY</sequence>
<dbReference type="AlphaFoldDB" id="A0AAV3XCI8"/>
<accession>A0AAV3XCI8</accession>
<dbReference type="RefSeq" id="WP_226579885.1">
    <property type="nucleotide sequence ID" value="NZ_BLAY01000034.1"/>
</dbReference>
<organism evidence="1 2">
    <name type="scientific">Microseira wollei NIES-4236</name>
    <dbReference type="NCBI Taxonomy" id="2530354"/>
    <lineage>
        <taxon>Bacteria</taxon>
        <taxon>Bacillati</taxon>
        <taxon>Cyanobacteriota</taxon>
        <taxon>Cyanophyceae</taxon>
        <taxon>Oscillatoriophycideae</taxon>
        <taxon>Aerosakkonematales</taxon>
        <taxon>Aerosakkonemataceae</taxon>
        <taxon>Microseira</taxon>
    </lineage>
</organism>
<keyword evidence="2" id="KW-1185">Reference proteome</keyword>
<gene>
    <name evidence="1" type="ORF">MiSe_25490</name>
</gene>
<name>A0AAV3XCI8_9CYAN</name>
<evidence type="ECO:0000313" key="1">
    <source>
        <dbReference type="EMBL" id="GET37795.1"/>
    </source>
</evidence>
<comment type="caution">
    <text evidence="1">The sequence shown here is derived from an EMBL/GenBank/DDBJ whole genome shotgun (WGS) entry which is preliminary data.</text>
</comment>
<dbReference type="Proteomes" id="UP001050975">
    <property type="component" value="Unassembled WGS sequence"/>
</dbReference>
<evidence type="ECO:0000313" key="2">
    <source>
        <dbReference type="Proteomes" id="UP001050975"/>
    </source>
</evidence>
<proteinExistence type="predicted"/>